<evidence type="ECO:0000256" key="3">
    <source>
        <dbReference type="ARBA" id="ARBA00010258"/>
    </source>
</evidence>
<keyword evidence="8 16" id="KW-0227">DNA damage</keyword>
<keyword evidence="10 16" id="KW-0833">Ubl conjugation pathway</keyword>
<dbReference type="OrthoDB" id="185455at2759"/>
<evidence type="ECO:0000256" key="8">
    <source>
        <dbReference type="ARBA" id="ARBA00022763"/>
    </source>
</evidence>
<evidence type="ECO:0000256" key="11">
    <source>
        <dbReference type="ARBA" id="ARBA00022833"/>
    </source>
</evidence>
<evidence type="ECO:0000256" key="14">
    <source>
        <dbReference type="ARBA" id="ARBA00023242"/>
    </source>
</evidence>
<dbReference type="InterPro" id="IPR011513">
    <property type="entry name" value="Nse1"/>
</dbReference>
<keyword evidence="7 16" id="KW-0479">Metal-binding</keyword>
<evidence type="ECO:0000313" key="19">
    <source>
        <dbReference type="EMBL" id="KAF2458030.1"/>
    </source>
</evidence>
<dbReference type="PANTHER" id="PTHR20973">
    <property type="entry name" value="NON-SMC ELEMENT 1-RELATED"/>
    <property type="match status" value="1"/>
</dbReference>
<evidence type="ECO:0000256" key="4">
    <source>
        <dbReference type="ARBA" id="ARBA00012483"/>
    </source>
</evidence>
<dbReference type="GO" id="GO:0000724">
    <property type="term" value="P:double-strand break repair via homologous recombination"/>
    <property type="evidence" value="ECO:0007669"/>
    <property type="project" value="TreeGrafter"/>
</dbReference>
<dbReference type="Gene3D" id="3.90.1150.220">
    <property type="match status" value="1"/>
</dbReference>
<dbReference type="EMBL" id="MU001679">
    <property type="protein sequence ID" value="KAF2458030.1"/>
    <property type="molecule type" value="Genomic_DNA"/>
</dbReference>
<dbReference type="Gene3D" id="3.30.40.10">
    <property type="entry name" value="Zinc/RING finger domain, C3HC4 (zinc finger)"/>
    <property type="match status" value="1"/>
</dbReference>
<dbReference type="InterPro" id="IPR001841">
    <property type="entry name" value="Znf_RING"/>
</dbReference>
<keyword evidence="12 16" id="KW-0233">DNA recombination</keyword>
<evidence type="ECO:0000256" key="16">
    <source>
        <dbReference type="RuleBase" id="RU368018"/>
    </source>
</evidence>
<evidence type="ECO:0000256" key="15">
    <source>
        <dbReference type="PROSITE-ProRule" id="PRU00175"/>
    </source>
</evidence>
<comment type="subcellular location">
    <subcellularLocation>
        <location evidence="2 16">Nucleus</location>
    </subcellularLocation>
</comment>
<keyword evidence="20" id="KW-1185">Reference proteome</keyword>
<evidence type="ECO:0000256" key="6">
    <source>
        <dbReference type="ARBA" id="ARBA00022679"/>
    </source>
</evidence>
<keyword evidence="6 16" id="KW-0808">Transferase</keyword>
<comment type="similarity">
    <text evidence="3 16">Belongs to the NSE1 family.</text>
</comment>
<organism evidence="19 20">
    <name type="scientific">Lineolata rhizophorae</name>
    <dbReference type="NCBI Taxonomy" id="578093"/>
    <lineage>
        <taxon>Eukaryota</taxon>
        <taxon>Fungi</taxon>
        <taxon>Dikarya</taxon>
        <taxon>Ascomycota</taxon>
        <taxon>Pezizomycotina</taxon>
        <taxon>Dothideomycetes</taxon>
        <taxon>Dothideomycetes incertae sedis</taxon>
        <taxon>Lineolatales</taxon>
        <taxon>Lineolataceae</taxon>
        <taxon>Lineolata</taxon>
    </lineage>
</organism>
<dbReference type="EC" id="2.3.2.27" evidence="4 16"/>
<dbReference type="InterPro" id="IPR013083">
    <property type="entry name" value="Znf_RING/FYVE/PHD"/>
</dbReference>
<dbReference type="GO" id="GO:0008270">
    <property type="term" value="F:zinc ion binding"/>
    <property type="evidence" value="ECO:0007669"/>
    <property type="project" value="UniProtKB-KW"/>
</dbReference>
<keyword evidence="11 16" id="KW-0862">Zinc</keyword>
<accession>A0A6A6P1Y6</accession>
<sequence length="336" mass="37620">MSEEPDEAYDTTHRAFLQAFLARPAMTFEDAKPILARIFSIKEERSFLVNDVTEADFRNYVGTLNAALGPLDYEVRSALPQHGGRARVYALVNTTSDALTQLATAHSADEIAFIKRVLDAMFETHNRERAEIMAVRAMDAVQLHRPPLQGGGGGGGGATQRSSVPADESQAGLEGGQSQSVKAITMKQAEDLLASLKEEGWLERSRRGYYSLSPRALMELRNWLVDTYNDPPDEGNPNQWQRIKMCEACREIVTVGQRCSKRRCNCRLHNICVENFFRTQTERKCPVCKEDWTGRNFVGEKADPRVNNRSSGTSNSRRTPRTNNGDDATMLVEDDE</sequence>
<gene>
    <name evidence="19" type="ORF">BDY21DRAFT_343436</name>
</gene>
<evidence type="ECO:0000256" key="12">
    <source>
        <dbReference type="ARBA" id="ARBA00023172"/>
    </source>
</evidence>
<dbReference type="PROSITE" id="PS50089">
    <property type="entry name" value="ZF_RING_2"/>
    <property type="match status" value="1"/>
</dbReference>
<evidence type="ECO:0000256" key="5">
    <source>
        <dbReference type="ARBA" id="ARBA00019422"/>
    </source>
</evidence>
<evidence type="ECO:0000256" key="7">
    <source>
        <dbReference type="ARBA" id="ARBA00022723"/>
    </source>
</evidence>
<dbReference type="InterPro" id="IPR036388">
    <property type="entry name" value="WH-like_DNA-bd_sf"/>
</dbReference>
<dbReference type="AlphaFoldDB" id="A0A6A6P1Y6"/>
<feature type="compositionally biased region" description="Gly residues" evidence="17">
    <location>
        <begin position="149"/>
        <end position="158"/>
    </location>
</feature>
<evidence type="ECO:0000256" key="10">
    <source>
        <dbReference type="ARBA" id="ARBA00022786"/>
    </source>
</evidence>
<feature type="region of interest" description="Disordered" evidence="17">
    <location>
        <begin position="299"/>
        <end position="336"/>
    </location>
</feature>
<evidence type="ECO:0000313" key="20">
    <source>
        <dbReference type="Proteomes" id="UP000799766"/>
    </source>
</evidence>
<feature type="domain" description="RING-type" evidence="18">
    <location>
        <begin position="246"/>
        <end position="289"/>
    </location>
</feature>
<dbReference type="Pfam" id="PF07574">
    <property type="entry name" value="SMC_Nse1"/>
    <property type="match status" value="1"/>
</dbReference>
<dbReference type="GO" id="GO:0061630">
    <property type="term" value="F:ubiquitin protein ligase activity"/>
    <property type="evidence" value="ECO:0007669"/>
    <property type="project" value="UniProtKB-EC"/>
</dbReference>
<evidence type="ECO:0000256" key="17">
    <source>
        <dbReference type="SAM" id="MobiDB-lite"/>
    </source>
</evidence>
<comment type="subunit">
    <text evidence="16">Component of the Smc5-Smc6 complex.</text>
</comment>
<dbReference type="Gene3D" id="1.10.10.10">
    <property type="entry name" value="Winged helix-like DNA-binding domain superfamily/Winged helix DNA-binding domain"/>
    <property type="match status" value="1"/>
</dbReference>
<evidence type="ECO:0000256" key="1">
    <source>
        <dbReference type="ARBA" id="ARBA00000900"/>
    </source>
</evidence>
<dbReference type="GO" id="GO:0005634">
    <property type="term" value="C:nucleus"/>
    <property type="evidence" value="ECO:0007669"/>
    <property type="project" value="UniProtKB-SubCell"/>
</dbReference>
<dbReference type="PANTHER" id="PTHR20973:SF0">
    <property type="entry name" value="NON-STRUCTURAL MAINTENANCE OF CHROMOSOMES ELEMENT 1 HOMOLOG"/>
    <property type="match status" value="1"/>
</dbReference>
<protein>
    <recommendedName>
        <fullName evidence="5 16">Non-structural maintenance of chromosomes element 1 homolog</fullName>
        <ecNumber evidence="4 16">2.3.2.27</ecNumber>
    </recommendedName>
</protein>
<keyword evidence="9 15" id="KW-0863">Zinc-finger</keyword>
<dbReference type="Proteomes" id="UP000799766">
    <property type="component" value="Unassembled WGS sequence"/>
</dbReference>
<keyword evidence="13 16" id="KW-0234">DNA repair</keyword>
<comment type="catalytic activity">
    <reaction evidence="1 16">
        <text>S-ubiquitinyl-[E2 ubiquitin-conjugating enzyme]-L-cysteine + [acceptor protein]-L-lysine = [E2 ubiquitin-conjugating enzyme]-L-cysteine + N(6)-ubiquitinyl-[acceptor protein]-L-lysine.</text>
        <dbReference type="EC" id="2.3.2.27"/>
    </reaction>
</comment>
<dbReference type="Pfam" id="PF08746">
    <property type="entry name" value="zf-RING-like"/>
    <property type="match status" value="1"/>
</dbReference>
<dbReference type="CDD" id="cd16493">
    <property type="entry name" value="RING-CH-C4HC3_NSE1"/>
    <property type="match status" value="1"/>
</dbReference>
<dbReference type="GO" id="GO:0030915">
    <property type="term" value="C:Smc5-Smc6 complex"/>
    <property type="evidence" value="ECO:0007669"/>
    <property type="project" value="UniProtKB-UniRule"/>
</dbReference>
<evidence type="ECO:0000256" key="13">
    <source>
        <dbReference type="ARBA" id="ARBA00023204"/>
    </source>
</evidence>
<feature type="compositionally biased region" description="Low complexity" evidence="17">
    <location>
        <begin position="307"/>
        <end position="323"/>
    </location>
</feature>
<keyword evidence="14 16" id="KW-0539">Nucleus</keyword>
<evidence type="ECO:0000256" key="9">
    <source>
        <dbReference type="ARBA" id="ARBA00022771"/>
    </source>
</evidence>
<reference evidence="19" key="1">
    <citation type="journal article" date="2020" name="Stud. Mycol.">
        <title>101 Dothideomycetes genomes: a test case for predicting lifestyles and emergence of pathogens.</title>
        <authorList>
            <person name="Haridas S."/>
            <person name="Albert R."/>
            <person name="Binder M."/>
            <person name="Bloem J."/>
            <person name="Labutti K."/>
            <person name="Salamov A."/>
            <person name="Andreopoulos B."/>
            <person name="Baker S."/>
            <person name="Barry K."/>
            <person name="Bills G."/>
            <person name="Bluhm B."/>
            <person name="Cannon C."/>
            <person name="Castanera R."/>
            <person name="Culley D."/>
            <person name="Daum C."/>
            <person name="Ezra D."/>
            <person name="Gonzalez J."/>
            <person name="Henrissat B."/>
            <person name="Kuo A."/>
            <person name="Liang C."/>
            <person name="Lipzen A."/>
            <person name="Lutzoni F."/>
            <person name="Magnuson J."/>
            <person name="Mondo S."/>
            <person name="Nolan M."/>
            <person name="Ohm R."/>
            <person name="Pangilinan J."/>
            <person name="Park H.-J."/>
            <person name="Ramirez L."/>
            <person name="Alfaro M."/>
            <person name="Sun H."/>
            <person name="Tritt A."/>
            <person name="Yoshinaga Y."/>
            <person name="Zwiers L.-H."/>
            <person name="Turgeon B."/>
            <person name="Goodwin S."/>
            <person name="Spatafora J."/>
            <person name="Crous P."/>
            <person name="Grigoriev I."/>
        </authorList>
    </citation>
    <scope>NUCLEOTIDE SEQUENCE</scope>
    <source>
        <strain evidence="19">ATCC 16933</strain>
    </source>
</reference>
<proteinExistence type="inferred from homology"/>
<comment type="function">
    <text evidence="16">Acts in a DNA repair pathway for removal of UV-induced DNA damage that is distinct from classical nucleotide excision repair and in repair of ionizing radiation damage. Functions in homologous recombination repair of DNA double strand breaks and in recovery of stalled replication forks.</text>
</comment>
<evidence type="ECO:0000259" key="18">
    <source>
        <dbReference type="PROSITE" id="PS50089"/>
    </source>
</evidence>
<name>A0A6A6P1Y6_9PEZI</name>
<dbReference type="SUPFAM" id="SSF57850">
    <property type="entry name" value="RING/U-box"/>
    <property type="match status" value="1"/>
</dbReference>
<evidence type="ECO:0000256" key="2">
    <source>
        <dbReference type="ARBA" id="ARBA00004123"/>
    </source>
</evidence>
<dbReference type="InterPro" id="IPR014857">
    <property type="entry name" value="Nse1_RING_C4HC3-type"/>
</dbReference>
<feature type="region of interest" description="Disordered" evidence="17">
    <location>
        <begin position="144"/>
        <end position="179"/>
    </location>
</feature>